<evidence type="ECO:0000256" key="8">
    <source>
        <dbReference type="ARBA" id="ARBA00022679"/>
    </source>
</evidence>
<dbReference type="Pfam" id="PF07714">
    <property type="entry name" value="PK_Tyr_Ser-Thr"/>
    <property type="match status" value="1"/>
</dbReference>
<evidence type="ECO:0000256" key="13">
    <source>
        <dbReference type="ARBA" id="ARBA00022777"/>
    </source>
</evidence>
<evidence type="ECO:0000256" key="4">
    <source>
        <dbReference type="ARBA" id="ARBA00022475"/>
    </source>
</evidence>
<dbReference type="FunFam" id="1.10.510.10:FF:000358">
    <property type="entry name" value="Putative leucine-rich repeat receptor-like serine/threonine-protein kinase"/>
    <property type="match status" value="1"/>
</dbReference>
<dbReference type="EC" id="2.7.11.1" evidence="3"/>
<feature type="domain" description="Protein kinase" evidence="22">
    <location>
        <begin position="46"/>
        <end position="348"/>
    </location>
</feature>
<organism evidence="23">
    <name type="scientific">Fagus sylvatica</name>
    <name type="common">Beechnut</name>
    <dbReference type="NCBI Taxonomy" id="28930"/>
    <lineage>
        <taxon>Eukaryota</taxon>
        <taxon>Viridiplantae</taxon>
        <taxon>Streptophyta</taxon>
        <taxon>Embryophyta</taxon>
        <taxon>Tracheophyta</taxon>
        <taxon>Spermatophyta</taxon>
        <taxon>Magnoliopsida</taxon>
        <taxon>eudicotyledons</taxon>
        <taxon>Gunneridae</taxon>
        <taxon>Pentapetalae</taxon>
        <taxon>rosids</taxon>
        <taxon>fabids</taxon>
        <taxon>Fagales</taxon>
        <taxon>Fagaceae</taxon>
        <taxon>Fagus</taxon>
    </lineage>
</organism>
<feature type="chain" id="PRO_5014860717" description="non-specific serine/threonine protein kinase" evidence="21">
    <location>
        <begin position="36"/>
        <end position="514"/>
    </location>
</feature>
<evidence type="ECO:0000256" key="18">
    <source>
        <dbReference type="ARBA" id="ARBA00023180"/>
    </source>
</evidence>
<feature type="signal peptide" evidence="21">
    <location>
        <begin position="1"/>
        <end position="35"/>
    </location>
</feature>
<dbReference type="Gene3D" id="3.30.200.20">
    <property type="entry name" value="Phosphorylase Kinase, domain 1"/>
    <property type="match status" value="1"/>
</dbReference>
<proteinExistence type="inferred from homology"/>
<evidence type="ECO:0000256" key="15">
    <source>
        <dbReference type="ARBA" id="ARBA00022989"/>
    </source>
</evidence>
<keyword evidence="11" id="KW-0677">Repeat</keyword>
<sequence>MGLSHWSSAPPSSSFCMHAFILLLWGAFLLTCVIGGNNETDRLALLEFKAKITLDPFGVMSSWNDSIHFCQWRGVTCGRRHQRVIVLDLQSLKLTYVAVKVLNLLRHGASKSFIAECEALQNIRHRNLVKVLTACSGANYRGNDFKALVYEFMENGNLDDWLHPTTLRTNEALEEQKNLSLLQRLNIAIDVANALDYLHHHCQTPIIHCDLKPSNVLLDDEMIGHVGDFGLARFLLDATQDCSTNQSSSIGVRGTIGYTPPEYGLGNEVSTYGDVYSYGILLLEMFTGKRPTDNTFQDNFNLHDFVKVALPERIIDIIDPILLSKREEGETRMNNITRNGSPKSQECLILILGIGVACSVKFPRERMNVSAVIIELQTIRQKLIGTNIRRQRLQATDEAASTQAGLESGDWVFDVAVEAWAPLDVKANDEAVETAAVDAVNVVEPEVDHAGCVGDEGLDLVGVNCYFKEVVGVFVHFVVANSGGGCHGEMKKSGNAKFECGKWKCRVVYIRKRR</sequence>
<comment type="catalytic activity">
    <reaction evidence="20">
        <text>L-seryl-[protein] + ATP = O-phospho-L-seryl-[protein] + ADP + H(+)</text>
        <dbReference type="Rhea" id="RHEA:17989"/>
        <dbReference type="Rhea" id="RHEA-COMP:9863"/>
        <dbReference type="Rhea" id="RHEA-COMP:11604"/>
        <dbReference type="ChEBI" id="CHEBI:15378"/>
        <dbReference type="ChEBI" id="CHEBI:29999"/>
        <dbReference type="ChEBI" id="CHEBI:30616"/>
        <dbReference type="ChEBI" id="CHEBI:83421"/>
        <dbReference type="ChEBI" id="CHEBI:456216"/>
        <dbReference type="EC" id="2.7.11.1"/>
    </reaction>
</comment>
<dbReference type="InterPro" id="IPR013210">
    <property type="entry name" value="LRR_N_plant-typ"/>
</dbReference>
<reference evidence="23" key="1">
    <citation type="submission" date="2018-02" db="EMBL/GenBank/DDBJ databases">
        <authorList>
            <person name="Cohen D.B."/>
            <person name="Kent A.D."/>
        </authorList>
    </citation>
    <scope>NUCLEOTIDE SEQUENCE</scope>
</reference>
<dbReference type="EMBL" id="OIVN01003161">
    <property type="protein sequence ID" value="SPD09204.1"/>
    <property type="molecule type" value="Genomic_DNA"/>
</dbReference>
<dbReference type="Pfam" id="PF08263">
    <property type="entry name" value="LRRNT_2"/>
    <property type="match status" value="1"/>
</dbReference>
<comment type="similarity">
    <text evidence="2">Belongs to the protein kinase superfamily. Ser/Thr protein kinase family.</text>
</comment>
<keyword evidence="16" id="KW-0472">Membrane</keyword>
<keyword evidence="15" id="KW-1133">Transmembrane helix</keyword>
<evidence type="ECO:0000256" key="17">
    <source>
        <dbReference type="ARBA" id="ARBA00023170"/>
    </source>
</evidence>
<name>A0A2N9HC88_FAGSY</name>
<keyword evidence="4" id="KW-1003">Cell membrane</keyword>
<evidence type="ECO:0000256" key="12">
    <source>
        <dbReference type="ARBA" id="ARBA00022741"/>
    </source>
</evidence>
<dbReference type="GO" id="GO:0004674">
    <property type="term" value="F:protein serine/threonine kinase activity"/>
    <property type="evidence" value="ECO:0007669"/>
    <property type="project" value="UniProtKB-KW"/>
</dbReference>
<dbReference type="PANTHER" id="PTHR48055">
    <property type="entry name" value="LEUCINE-RICH REPEAT RECEPTOR PROTEIN KINASE EMS1"/>
    <property type="match status" value="1"/>
</dbReference>
<dbReference type="PROSITE" id="PS00108">
    <property type="entry name" value="PROTEIN_KINASE_ST"/>
    <property type="match status" value="1"/>
</dbReference>
<evidence type="ECO:0000256" key="11">
    <source>
        <dbReference type="ARBA" id="ARBA00022737"/>
    </source>
</evidence>
<dbReference type="InterPro" id="IPR051564">
    <property type="entry name" value="LRR_receptor-like_kinase"/>
</dbReference>
<gene>
    <name evidence="23" type="ORF">FSB_LOCUS37086</name>
</gene>
<dbReference type="Gene3D" id="1.10.510.10">
    <property type="entry name" value="Transferase(Phosphotransferase) domain 1"/>
    <property type="match status" value="1"/>
</dbReference>
<keyword evidence="13" id="KW-0418">Kinase</keyword>
<dbReference type="InterPro" id="IPR011009">
    <property type="entry name" value="Kinase-like_dom_sf"/>
</dbReference>
<comment type="subcellular location">
    <subcellularLocation>
        <location evidence="1">Cell membrane</location>
        <topology evidence="1">Single-pass membrane protein</topology>
    </subcellularLocation>
</comment>
<dbReference type="GO" id="GO:0005524">
    <property type="term" value="F:ATP binding"/>
    <property type="evidence" value="ECO:0007669"/>
    <property type="project" value="UniProtKB-KW"/>
</dbReference>
<dbReference type="InterPro" id="IPR001245">
    <property type="entry name" value="Ser-Thr/Tyr_kinase_cat_dom"/>
</dbReference>
<evidence type="ECO:0000256" key="21">
    <source>
        <dbReference type="SAM" id="SignalP"/>
    </source>
</evidence>
<accession>A0A2N9HC88</accession>
<dbReference type="AlphaFoldDB" id="A0A2N9HC88"/>
<evidence type="ECO:0000256" key="14">
    <source>
        <dbReference type="ARBA" id="ARBA00022840"/>
    </source>
</evidence>
<keyword evidence="14" id="KW-0067">ATP-binding</keyword>
<evidence type="ECO:0000256" key="5">
    <source>
        <dbReference type="ARBA" id="ARBA00022527"/>
    </source>
</evidence>
<keyword evidence="5" id="KW-0723">Serine/threonine-protein kinase</keyword>
<keyword evidence="7" id="KW-0433">Leucine-rich repeat</keyword>
<evidence type="ECO:0000256" key="3">
    <source>
        <dbReference type="ARBA" id="ARBA00012513"/>
    </source>
</evidence>
<dbReference type="SUPFAM" id="SSF56112">
    <property type="entry name" value="Protein kinase-like (PK-like)"/>
    <property type="match status" value="1"/>
</dbReference>
<keyword evidence="6" id="KW-0597">Phosphoprotein</keyword>
<dbReference type="GO" id="GO:0005886">
    <property type="term" value="C:plasma membrane"/>
    <property type="evidence" value="ECO:0007669"/>
    <property type="project" value="UniProtKB-SubCell"/>
</dbReference>
<keyword evidence="10 21" id="KW-0732">Signal</keyword>
<dbReference type="PROSITE" id="PS50011">
    <property type="entry name" value="PROTEIN_KINASE_DOM"/>
    <property type="match status" value="1"/>
</dbReference>
<keyword evidence="18" id="KW-0325">Glycoprotein</keyword>
<dbReference type="InterPro" id="IPR008271">
    <property type="entry name" value="Ser/Thr_kinase_AS"/>
</dbReference>
<evidence type="ECO:0000256" key="20">
    <source>
        <dbReference type="ARBA" id="ARBA00048679"/>
    </source>
</evidence>
<keyword evidence="8" id="KW-0808">Transferase</keyword>
<keyword evidence="12" id="KW-0547">Nucleotide-binding</keyword>
<protein>
    <recommendedName>
        <fullName evidence="3">non-specific serine/threonine protein kinase</fullName>
        <ecNumber evidence="3">2.7.11.1</ecNumber>
    </recommendedName>
</protein>
<dbReference type="PANTHER" id="PTHR48055:SF55">
    <property type="entry name" value="PROTEIN KINASE DOMAIN-CONTAINING PROTEIN"/>
    <property type="match status" value="1"/>
</dbReference>
<dbReference type="SMART" id="SM00220">
    <property type="entry name" value="S_TKc"/>
    <property type="match status" value="1"/>
</dbReference>
<evidence type="ECO:0000256" key="9">
    <source>
        <dbReference type="ARBA" id="ARBA00022692"/>
    </source>
</evidence>
<keyword evidence="17" id="KW-0675">Receptor</keyword>
<keyword evidence="9" id="KW-0812">Transmembrane</keyword>
<evidence type="ECO:0000256" key="2">
    <source>
        <dbReference type="ARBA" id="ARBA00008684"/>
    </source>
</evidence>
<evidence type="ECO:0000256" key="7">
    <source>
        <dbReference type="ARBA" id="ARBA00022614"/>
    </source>
</evidence>
<comment type="catalytic activity">
    <reaction evidence="19">
        <text>L-threonyl-[protein] + ATP = O-phospho-L-threonyl-[protein] + ADP + H(+)</text>
        <dbReference type="Rhea" id="RHEA:46608"/>
        <dbReference type="Rhea" id="RHEA-COMP:11060"/>
        <dbReference type="Rhea" id="RHEA-COMP:11605"/>
        <dbReference type="ChEBI" id="CHEBI:15378"/>
        <dbReference type="ChEBI" id="CHEBI:30013"/>
        <dbReference type="ChEBI" id="CHEBI:30616"/>
        <dbReference type="ChEBI" id="CHEBI:61977"/>
        <dbReference type="ChEBI" id="CHEBI:456216"/>
        <dbReference type="EC" id="2.7.11.1"/>
    </reaction>
</comment>
<evidence type="ECO:0000256" key="1">
    <source>
        <dbReference type="ARBA" id="ARBA00004162"/>
    </source>
</evidence>
<evidence type="ECO:0000256" key="10">
    <source>
        <dbReference type="ARBA" id="ARBA00022729"/>
    </source>
</evidence>
<evidence type="ECO:0000313" key="23">
    <source>
        <dbReference type="EMBL" id="SPD09204.1"/>
    </source>
</evidence>
<evidence type="ECO:0000259" key="22">
    <source>
        <dbReference type="PROSITE" id="PS50011"/>
    </source>
</evidence>
<evidence type="ECO:0000256" key="16">
    <source>
        <dbReference type="ARBA" id="ARBA00023136"/>
    </source>
</evidence>
<dbReference type="InterPro" id="IPR000719">
    <property type="entry name" value="Prot_kinase_dom"/>
</dbReference>
<evidence type="ECO:0000256" key="6">
    <source>
        <dbReference type="ARBA" id="ARBA00022553"/>
    </source>
</evidence>
<evidence type="ECO:0000256" key="19">
    <source>
        <dbReference type="ARBA" id="ARBA00047899"/>
    </source>
</evidence>